<feature type="transmembrane region" description="Helical" evidence="1">
    <location>
        <begin position="33"/>
        <end position="56"/>
    </location>
</feature>
<evidence type="ECO:0000256" key="1">
    <source>
        <dbReference type="SAM" id="Phobius"/>
    </source>
</evidence>
<dbReference type="Proteomes" id="UP001162640">
    <property type="component" value="Unassembled WGS sequence"/>
</dbReference>
<comment type="caution">
    <text evidence="2">The sequence shown here is derived from an EMBL/GenBank/DDBJ whole genome shotgun (WGS) entry which is preliminary data.</text>
</comment>
<dbReference type="AlphaFoldDB" id="A0A9W6ZQ42"/>
<keyword evidence="1" id="KW-0812">Transmembrane</keyword>
<dbReference type="EMBL" id="BLQM01000042">
    <property type="protein sequence ID" value="GMH55103.1"/>
    <property type="molecule type" value="Genomic_DNA"/>
</dbReference>
<proteinExistence type="predicted"/>
<feature type="transmembrane region" description="Helical" evidence="1">
    <location>
        <begin position="186"/>
        <end position="206"/>
    </location>
</feature>
<evidence type="ECO:0000313" key="3">
    <source>
        <dbReference type="Proteomes" id="UP001162640"/>
    </source>
</evidence>
<sequence>MKCVLDVLKLAPTAAWLVTSVRAIPAYGNLGWTTPVVCAVFSSILAIVATWDIYFFHTPHLHGLYTPIAIEENQDVADNATQSTQQKSDDTNFPTERVAKLKLAIASGFVFLSFVFTIVFMAIAYGTIKPEQENMPCDGECEGCIEDPDCSLWVKEMEDKYSSVNICPPAKKSADTDVTFSCLADAYWMLTTTIISCIWLWAAVGLHRRAKNFVSSNGGGGGLEEIDQTL</sequence>
<name>A0A9W6ZQ42_9STRA</name>
<protein>
    <submittedName>
        <fullName evidence="2">Uncharacterized protein</fullName>
    </submittedName>
</protein>
<evidence type="ECO:0000313" key="2">
    <source>
        <dbReference type="EMBL" id="GMH55103.1"/>
    </source>
</evidence>
<reference evidence="3" key="1">
    <citation type="journal article" date="2023" name="Commun. Biol.">
        <title>Genome analysis of Parmales, the sister group of diatoms, reveals the evolutionary specialization of diatoms from phago-mixotrophs to photoautotrophs.</title>
        <authorList>
            <person name="Ban H."/>
            <person name="Sato S."/>
            <person name="Yoshikawa S."/>
            <person name="Yamada K."/>
            <person name="Nakamura Y."/>
            <person name="Ichinomiya M."/>
            <person name="Sato N."/>
            <person name="Blanc-Mathieu R."/>
            <person name="Endo H."/>
            <person name="Kuwata A."/>
            <person name="Ogata H."/>
        </authorList>
    </citation>
    <scope>NUCLEOTIDE SEQUENCE [LARGE SCALE GENOMIC DNA]</scope>
</reference>
<gene>
    <name evidence="2" type="ORF">TL16_g01821</name>
</gene>
<feature type="transmembrane region" description="Helical" evidence="1">
    <location>
        <begin position="103"/>
        <end position="125"/>
    </location>
</feature>
<keyword evidence="1" id="KW-1133">Transmembrane helix</keyword>
<keyword evidence="1" id="KW-0472">Membrane</keyword>
<accession>A0A9W6ZQ42</accession>
<organism evidence="2 3">
    <name type="scientific">Triparma laevis f. inornata</name>
    <dbReference type="NCBI Taxonomy" id="1714386"/>
    <lineage>
        <taxon>Eukaryota</taxon>
        <taxon>Sar</taxon>
        <taxon>Stramenopiles</taxon>
        <taxon>Ochrophyta</taxon>
        <taxon>Bolidophyceae</taxon>
        <taxon>Parmales</taxon>
        <taxon>Triparmaceae</taxon>
        <taxon>Triparma</taxon>
    </lineage>
</organism>